<dbReference type="SMART" id="SM00717">
    <property type="entry name" value="SANT"/>
    <property type="match status" value="2"/>
</dbReference>
<evidence type="ECO:0000259" key="5">
    <source>
        <dbReference type="PROSITE" id="PS50090"/>
    </source>
</evidence>
<dbReference type="GO" id="GO:0003700">
    <property type="term" value="F:DNA-binding transcription factor activity"/>
    <property type="evidence" value="ECO:0007669"/>
    <property type="project" value="TreeGrafter"/>
</dbReference>
<proteinExistence type="predicted"/>
<dbReference type="InterPro" id="IPR009057">
    <property type="entry name" value="Homeodomain-like_sf"/>
</dbReference>
<gene>
    <name evidence="7" type="ORF">AC631_00107</name>
</gene>
<feature type="domain" description="HTH myb-type" evidence="6">
    <location>
        <begin position="509"/>
        <end position="538"/>
    </location>
</feature>
<dbReference type="InterPro" id="IPR001005">
    <property type="entry name" value="SANT/Myb"/>
</dbReference>
<dbReference type="InterPro" id="IPR051651">
    <property type="entry name" value="DMTF1_DNA-bind_reg"/>
</dbReference>
<evidence type="ECO:0000256" key="4">
    <source>
        <dbReference type="SAM" id="MobiDB-lite"/>
    </source>
</evidence>
<dbReference type="EMBL" id="LMYN01000001">
    <property type="protein sequence ID" value="KSA04236.1"/>
    <property type="molecule type" value="Genomic_DNA"/>
</dbReference>
<evidence type="ECO:0008006" key="9">
    <source>
        <dbReference type="Google" id="ProtNLM"/>
    </source>
</evidence>
<feature type="compositionally biased region" description="Polar residues" evidence="4">
    <location>
        <begin position="33"/>
        <end position="44"/>
    </location>
</feature>
<feature type="region of interest" description="Disordered" evidence="4">
    <location>
        <begin position="1"/>
        <end position="68"/>
    </location>
</feature>
<reference evidence="7 8" key="1">
    <citation type="submission" date="2015-11" db="EMBL/GenBank/DDBJ databases">
        <title>The genome of Debaryomyces fabryi.</title>
        <authorList>
            <person name="Tafer H."/>
            <person name="Lopandic K."/>
        </authorList>
    </citation>
    <scope>NUCLEOTIDE SEQUENCE [LARGE SCALE GENOMIC DNA]</scope>
    <source>
        <strain evidence="7 8">CBS 789</strain>
    </source>
</reference>
<keyword evidence="2" id="KW-0238">DNA-binding</keyword>
<dbReference type="PROSITE" id="PS50090">
    <property type="entry name" value="MYB_LIKE"/>
    <property type="match status" value="2"/>
</dbReference>
<dbReference type="SUPFAM" id="SSF46689">
    <property type="entry name" value="Homeodomain-like"/>
    <property type="match status" value="2"/>
</dbReference>
<feature type="region of interest" description="Disordered" evidence="4">
    <location>
        <begin position="98"/>
        <end position="118"/>
    </location>
</feature>
<feature type="region of interest" description="Disordered" evidence="4">
    <location>
        <begin position="640"/>
        <end position="660"/>
    </location>
</feature>
<keyword evidence="8" id="KW-1185">Reference proteome</keyword>
<dbReference type="Gene3D" id="1.10.10.60">
    <property type="entry name" value="Homeodomain-like"/>
    <property type="match status" value="2"/>
</dbReference>
<sequence length="721" mass="82006">MEDQQEIGGAQALLQLGSKTRSDDEHEGKNGEGDQSLNISNNEIKFNDKDIDDTNGVNGDEGNEDGVESDAELADVKTTNQQINDAVEAAVMRYVGGTLDGTGENTSNNGTRKNKRKLNHDDIMSNINEFNQWTGFLDDDITDNQTEDFNSFAQHQPQNQAQQPTPNKNLRKKKKKSNQVSQTHNEIDPELTGLDSSAEHDQLVQAAIIDARELAKQLGNGSLHDSDTSAVHNSLNNLPPHQAQQVIAAATAAVQQGQPNPESIAAINQLAQAASSLSGELNRSNKTIPKQRKLSKIEDGLINYQAIKPTSNYRKPKFNHLTSIDSLVEEASAQACNWYNNLPQTNSSGPRIFSPEEISAVDHFITGYCHLHKLTRQDICNRIWSNERKKDNFWESLTRVLPYRSRASVYKHVRRQYHVFDVRAKWTKEDDELLRKLASTKEGNWKEIGDTMGRMPEDCRDRWRNYVKCGENRVLNKWSEEEERKLRDIVTDMMSHIGDDNKLKPATINWTIVSERMNGVRSRIQCRYKWNKLVKRASAARASYMNQSTRLWLFQRLQRLGFPTLESVDWDYIVHLYNEERKNSANAEEKKNDPDENWVAADFKVGFEKMKSEIKDHRKMSLGEVLERLIEDFYIRQGQAPPRTQNQDHHQPQQHQHHVQLPLHDSSDAAHYTTSARQVPSLGHVHDEEDDATSIANAAVAAVSASVNGDDTQQQEYSLWR</sequence>
<keyword evidence="3" id="KW-0539">Nucleus</keyword>
<feature type="domain" description="Myb-like" evidence="5">
    <location>
        <begin position="470"/>
        <end position="534"/>
    </location>
</feature>
<dbReference type="GO" id="GO:0005634">
    <property type="term" value="C:nucleus"/>
    <property type="evidence" value="ECO:0007669"/>
    <property type="project" value="UniProtKB-SubCell"/>
</dbReference>
<evidence type="ECO:0000313" key="7">
    <source>
        <dbReference type="EMBL" id="KSA04236.1"/>
    </source>
</evidence>
<evidence type="ECO:0000256" key="2">
    <source>
        <dbReference type="ARBA" id="ARBA00023125"/>
    </source>
</evidence>
<feature type="domain" description="Myb-like" evidence="5">
    <location>
        <begin position="423"/>
        <end position="467"/>
    </location>
</feature>
<dbReference type="GO" id="GO:0000976">
    <property type="term" value="F:transcription cis-regulatory region binding"/>
    <property type="evidence" value="ECO:0007669"/>
    <property type="project" value="TreeGrafter"/>
</dbReference>
<dbReference type="GeneID" id="26837116"/>
<organism evidence="7 8">
    <name type="scientific">Debaryomyces fabryi</name>
    <dbReference type="NCBI Taxonomy" id="58627"/>
    <lineage>
        <taxon>Eukaryota</taxon>
        <taxon>Fungi</taxon>
        <taxon>Dikarya</taxon>
        <taxon>Ascomycota</taxon>
        <taxon>Saccharomycotina</taxon>
        <taxon>Pichiomycetes</taxon>
        <taxon>Debaryomycetaceae</taxon>
        <taxon>Debaryomyces</taxon>
    </lineage>
</organism>
<protein>
    <recommendedName>
        <fullName evidence="9">DNA-binding protein REB1</fullName>
    </recommendedName>
</protein>
<evidence type="ECO:0000256" key="3">
    <source>
        <dbReference type="ARBA" id="ARBA00023242"/>
    </source>
</evidence>
<dbReference type="Pfam" id="PF13837">
    <property type="entry name" value="Myb_DNA-bind_4"/>
    <property type="match status" value="1"/>
</dbReference>
<feature type="compositionally biased region" description="Low complexity" evidence="4">
    <location>
        <begin position="154"/>
        <end position="168"/>
    </location>
</feature>
<dbReference type="PANTHER" id="PTHR46380:SF2">
    <property type="entry name" value="CYCLIN-D-BINDING MYB-LIKE TRANSCRIPTION FACTOR 1"/>
    <property type="match status" value="1"/>
</dbReference>
<dbReference type="RefSeq" id="XP_015470338.1">
    <property type="nucleotide sequence ID" value="XM_015608937.1"/>
</dbReference>
<dbReference type="CDD" id="cd00167">
    <property type="entry name" value="SANT"/>
    <property type="match status" value="2"/>
</dbReference>
<feature type="region of interest" description="Disordered" evidence="4">
    <location>
        <begin position="153"/>
        <end position="196"/>
    </location>
</feature>
<evidence type="ECO:0000256" key="1">
    <source>
        <dbReference type="ARBA" id="ARBA00004123"/>
    </source>
</evidence>
<dbReference type="Proteomes" id="UP000054251">
    <property type="component" value="Unassembled WGS sequence"/>
</dbReference>
<dbReference type="InterPro" id="IPR044822">
    <property type="entry name" value="Myb_DNA-bind_4"/>
</dbReference>
<dbReference type="OrthoDB" id="39591at2759"/>
<feature type="domain" description="HTH myb-type" evidence="6">
    <location>
        <begin position="422"/>
        <end position="471"/>
    </location>
</feature>
<dbReference type="Pfam" id="PF00249">
    <property type="entry name" value="Myb_DNA-binding"/>
    <property type="match status" value="1"/>
</dbReference>
<feature type="compositionally biased region" description="Basic and acidic residues" evidence="4">
    <location>
        <begin position="20"/>
        <end position="32"/>
    </location>
</feature>
<accession>A0A0V1Q729</accession>
<dbReference type="AlphaFoldDB" id="A0A0V1Q729"/>
<comment type="subcellular location">
    <subcellularLocation>
        <location evidence="1">Nucleus</location>
    </subcellularLocation>
</comment>
<evidence type="ECO:0000259" key="6">
    <source>
        <dbReference type="PROSITE" id="PS51294"/>
    </source>
</evidence>
<evidence type="ECO:0000313" key="8">
    <source>
        <dbReference type="Proteomes" id="UP000054251"/>
    </source>
</evidence>
<name>A0A0V1Q729_9ASCO</name>
<dbReference type="PROSITE" id="PS51294">
    <property type="entry name" value="HTH_MYB"/>
    <property type="match status" value="2"/>
</dbReference>
<comment type="caution">
    <text evidence="7">The sequence shown here is derived from an EMBL/GenBank/DDBJ whole genome shotgun (WGS) entry which is preliminary data.</text>
</comment>
<dbReference type="InterPro" id="IPR017930">
    <property type="entry name" value="Myb_dom"/>
</dbReference>
<dbReference type="PANTHER" id="PTHR46380">
    <property type="entry name" value="CYCLIN-D-BINDING MYB-LIKE TRANSCRIPTION FACTOR 1"/>
    <property type="match status" value="1"/>
</dbReference>